<dbReference type="Proteomes" id="UP001165663">
    <property type="component" value="Unassembled WGS sequence"/>
</dbReference>
<proteinExistence type="predicted"/>
<comment type="caution">
    <text evidence="1">The sequence shown here is derived from an EMBL/GenBank/DDBJ whole genome shotgun (WGS) entry which is preliminary data.</text>
</comment>
<name>A0AA37PYU3_9MYCO</name>
<sequence>MTAASMAAAGPTLPDVAATACDVNRTMMTFPPLVAPLEKDGNPEAGLLRGARPWARLIDADIDRWPRRTHVIHPKRCIY</sequence>
<evidence type="ECO:0000313" key="1">
    <source>
        <dbReference type="EMBL" id="GLB86830.1"/>
    </source>
</evidence>
<protein>
    <submittedName>
        <fullName evidence="1">Uncharacterized protein</fullName>
    </submittedName>
</protein>
<dbReference type="EMBL" id="BRXE01000195">
    <property type="protein sequence ID" value="GLB86830.1"/>
    <property type="molecule type" value="Genomic_DNA"/>
</dbReference>
<reference evidence="1" key="1">
    <citation type="submission" date="2022-07" db="EMBL/GenBank/DDBJ databases">
        <title>Mycobacterium kiyosense sp. nov., scotochromogenic slow-glowing species isolated from respiratory specimens.</title>
        <authorList>
            <person name="Fukano H."/>
            <person name="Kazumi Y."/>
            <person name="Sakagami N."/>
            <person name="Ato M."/>
            <person name="Mitarai S."/>
            <person name="Hoshino Y."/>
        </authorList>
    </citation>
    <scope>NUCLEOTIDE SEQUENCE</scope>
    <source>
        <strain evidence="1">SRL2020-028</strain>
    </source>
</reference>
<gene>
    <name evidence="1" type="ORF">SRL2020028_60860</name>
</gene>
<accession>A0AA37PYU3</accession>
<evidence type="ECO:0000313" key="2">
    <source>
        <dbReference type="Proteomes" id="UP001165663"/>
    </source>
</evidence>
<organism evidence="1 2">
    <name type="scientific">Mycobacterium kiyosense</name>
    <dbReference type="NCBI Taxonomy" id="2871094"/>
    <lineage>
        <taxon>Bacteria</taxon>
        <taxon>Bacillati</taxon>
        <taxon>Actinomycetota</taxon>
        <taxon>Actinomycetes</taxon>
        <taxon>Mycobacteriales</taxon>
        <taxon>Mycobacteriaceae</taxon>
        <taxon>Mycobacterium</taxon>
    </lineage>
</organism>
<dbReference type="AlphaFoldDB" id="A0AA37PYU3"/>